<dbReference type="AlphaFoldDB" id="A0A511NFM2"/>
<dbReference type="STRING" id="1218108.GCA_000382425_01835"/>
<gene>
    <name evidence="1" type="ORF">EB1_10780</name>
</gene>
<comment type="caution">
    <text evidence="1">The sequence shown here is derived from an EMBL/GenBank/DDBJ whole genome shotgun (WGS) entry which is preliminary data.</text>
</comment>
<dbReference type="Proteomes" id="UP000321245">
    <property type="component" value="Unassembled WGS sequence"/>
</dbReference>
<keyword evidence="2" id="KW-1185">Reference proteome</keyword>
<sequence>MLRFLILNLFILTLTACGTTYKIPGTQEKNKEEQQIVNPYFNQINKEYSYRFNITFMKKEMKGNFVVKKLGEDSHRAVMTSDFGNTLFDLSISQDKYILHYAMPDLNKKVVVKTLAEDLQTILKNDFQLDERIKTSTNIILKSKDVSLIFDPNETNYFHELVRLKNNKIKTINQFSSNQTDFPERIFIKHNHFNLSIELNKVNIELEEE</sequence>
<reference evidence="1 2" key="1">
    <citation type="submission" date="2019-07" db="EMBL/GenBank/DDBJ databases">
        <title>Whole genome shotgun sequence of Empedobacter brevis NBRC 14943.</title>
        <authorList>
            <person name="Hosoyama A."/>
            <person name="Uohara A."/>
            <person name="Ohji S."/>
            <person name="Ichikawa N."/>
        </authorList>
    </citation>
    <scope>NUCLEOTIDE SEQUENCE [LARGE SCALE GENOMIC DNA]</scope>
    <source>
        <strain evidence="1 2">NBRC 14943</strain>
    </source>
</reference>
<dbReference type="OrthoDB" id="1043955at2"/>
<dbReference type="PROSITE" id="PS51257">
    <property type="entry name" value="PROKAR_LIPOPROTEIN"/>
    <property type="match status" value="1"/>
</dbReference>
<protein>
    <recommendedName>
        <fullName evidence="3">Lipoprotein</fullName>
    </recommendedName>
</protein>
<dbReference type="EMBL" id="BJXC01000005">
    <property type="protein sequence ID" value="GEM51288.1"/>
    <property type="molecule type" value="Genomic_DNA"/>
</dbReference>
<organism evidence="1 2">
    <name type="scientific">Empedobacter brevis NBRC 14943 = ATCC 43319</name>
    <dbReference type="NCBI Taxonomy" id="1218108"/>
    <lineage>
        <taxon>Bacteria</taxon>
        <taxon>Pseudomonadati</taxon>
        <taxon>Bacteroidota</taxon>
        <taxon>Flavobacteriia</taxon>
        <taxon>Flavobacteriales</taxon>
        <taxon>Weeksellaceae</taxon>
        <taxon>Empedobacter</taxon>
    </lineage>
</organism>
<accession>A0A511NFM2</accession>
<evidence type="ECO:0000313" key="1">
    <source>
        <dbReference type="EMBL" id="GEM51288.1"/>
    </source>
</evidence>
<dbReference type="GeneID" id="84650005"/>
<evidence type="ECO:0008006" key="3">
    <source>
        <dbReference type="Google" id="ProtNLM"/>
    </source>
</evidence>
<proteinExistence type="predicted"/>
<dbReference type="RefSeq" id="WP_019975321.1">
    <property type="nucleotide sequence ID" value="NZ_BJXC01000005.1"/>
</dbReference>
<name>A0A511NFM2_9FLAO</name>
<evidence type="ECO:0000313" key="2">
    <source>
        <dbReference type="Proteomes" id="UP000321245"/>
    </source>
</evidence>